<evidence type="ECO:0000313" key="2">
    <source>
        <dbReference type="EMBL" id="GAA4251729.1"/>
    </source>
</evidence>
<evidence type="ECO:0008006" key="4">
    <source>
        <dbReference type="Google" id="ProtNLM"/>
    </source>
</evidence>
<name>A0ABP8DB37_9ACTN</name>
<protein>
    <recommendedName>
        <fullName evidence="4">HTH cro/C1-type domain-containing protein</fullName>
    </recommendedName>
</protein>
<keyword evidence="3" id="KW-1185">Reference proteome</keyword>
<dbReference type="Gene3D" id="1.10.260.40">
    <property type="entry name" value="lambda repressor-like DNA-binding domains"/>
    <property type="match status" value="1"/>
</dbReference>
<feature type="compositionally biased region" description="Basic and acidic residues" evidence="1">
    <location>
        <begin position="68"/>
        <end position="78"/>
    </location>
</feature>
<evidence type="ECO:0000313" key="3">
    <source>
        <dbReference type="Proteomes" id="UP001500620"/>
    </source>
</evidence>
<gene>
    <name evidence="2" type="ORF">GCM10022255_045440</name>
</gene>
<sequence>METAGRTLSPQLLSTLTHWPRLVGRPPAPKSFDLTLLRDFIDEQLRALPWWNPAWRVVRAGPAHPHEIAADESRHESASTEVSVPGTVSGPNGSELGLSARIRFEGDRLLRFSAKVGDVVLEPAVAPASEPEPHPFGAVLARLMARRGLTVQDMARRTARAAATINGLRAGRWTPHRILVEEVADALELHRGDLLAMAGLDDPDADR</sequence>
<dbReference type="EMBL" id="BAABAT010000012">
    <property type="protein sequence ID" value="GAA4251729.1"/>
    <property type="molecule type" value="Genomic_DNA"/>
</dbReference>
<evidence type="ECO:0000256" key="1">
    <source>
        <dbReference type="SAM" id="MobiDB-lite"/>
    </source>
</evidence>
<dbReference type="Proteomes" id="UP001500620">
    <property type="component" value="Unassembled WGS sequence"/>
</dbReference>
<reference evidence="3" key="1">
    <citation type="journal article" date="2019" name="Int. J. Syst. Evol. Microbiol.">
        <title>The Global Catalogue of Microorganisms (GCM) 10K type strain sequencing project: providing services to taxonomists for standard genome sequencing and annotation.</title>
        <authorList>
            <consortium name="The Broad Institute Genomics Platform"/>
            <consortium name="The Broad Institute Genome Sequencing Center for Infectious Disease"/>
            <person name="Wu L."/>
            <person name="Ma J."/>
        </authorList>
    </citation>
    <scope>NUCLEOTIDE SEQUENCE [LARGE SCALE GENOMIC DNA]</scope>
    <source>
        <strain evidence="3">JCM 17441</strain>
    </source>
</reference>
<proteinExistence type="predicted"/>
<dbReference type="InterPro" id="IPR010982">
    <property type="entry name" value="Lambda_DNA-bd_dom_sf"/>
</dbReference>
<dbReference type="SUPFAM" id="SSF47413">
    <property type="entry name" value="lambda repressor-like DNA-binding domains"/>
    <property type="match status" value="1"/>
</dbReference>
<dbReference type="Pfam" id="PF13560">
    <property type="entry name" value="HTH_31"/>
    <property type="match status" value="1"/>
</dbReference>
<dbReference type="RefSeq" id="WP_345129129.1">
    <property type="nucleotide sequence ID" value="NZ_BAABAT010000012.1"/>
</dbReference>
<feature type="region of interest" description="Disordered" evidence="1">
    <location>
        <begin position="68"/>
        <end position="90"/>
    </location>
</feature>
<comment type="caution">
    <text evidence="2">The sequence shown here is derived from an EMBL/GenBank/DDBJ whole genome shotgun (WGS) entry which is preliminary data.</text>
</comment>
<organism evidence="2 3">
    <name type="scientific">Dactylosporangium darangshiense</name>
    <dbReference type="NCBI Taxonomy" id="579108"/>
    <lineage>
        <taxon>Bacteria</taxon>
        <taxon>Bacillati</taxon>
        <taxon>Actinomycetota</taxon>
        <taxon>Actinomycetes</taxon>
        <taxon>Micromonosporales</taxon>
        <taxon>Micromonosporaceae</taxon>
        <taxon>Dactylosporangium</taxon>
    </lineage>
</organism>
<accession>A0ABP8DB37</accession>